<dbReference type="SUPFAM" id="SSF54593">
    <property type="entry name" value="Glyoxalase/Bleomycin resistance protein/Dihydroxybiphenyl dioxygenase"/>
    <property type="match status" value="1"/>
</dbReference>
<dbReference type="InterPro" id="IPR037523">
    <property type="entry name" value="VOC_core"/>
</dbReference>
<gene>
    <name evidence="2" type="ORF">ORV05_09735</name>
</gene>
<dbReference type="InterPro" id="IPR029068">
    <property type="entry name" value="Glyas_Bleomycin-R_OHBP_Dase"/>
</dbReference>
<dbReference type="Gene3D" id="3.10.180.10">
    <property type="entry name" value="2,3-Dihydroxybiphenyl 1,2-Dioxygenase, domain 1"/>
    <property type="match status" value="1"/>
</dbReference>
<reference evidence="2" key="1">
    <citation type="submission" date="2022-11" db="EMBL/GenBank/DDBJ databases">
        <authorList>
            <person name="Mo P."/>
        </authorList>
    </citation>
    <scope>NUCLEOTIDE SEQUENCE</scope>
    <source>
        <strain evidence="2">HUAS 11-8</strain>
    </source>
</reference>
<sequence length="198" mass="21013">MYATPDLEETVARLTARGVRLGPGGPHVGLGTRNFLTAFDDGTYLEVVGPDVDQPEPESPRPFGIAHLSGPCLVTWAARVPDLARAQRDAAAAGYVLWGPQPMSRRRPDGVLLSWELAFPPDGDGVVPFLIDWRDSPHPAASAVRGGRLAAFRAVHPEPALVVGKLDALGLALRVDPGERPGLTAELALPTGEVVVLR</sequence>
<dbReference type="PROSITE" id="PS51819">
    <property type="entry name" value="VOC"/>
    <property type="match status" value="1"/>
</dbReference>
<dbReference type="PANTHER" id="PTHR40265">
    <property type="entry name" value="BLL2707 PROTEIN"/>
    <property type="match status" value="1"/>
</dbReference>
<accession>A0ABY7B6S3</accession>
<organism evidence="2 3">
    <name type="scientific">Amycolatopsis cynarae</name>
    <dbReference type="NCBI Taxonomy" id="2995223"/>
    <lineage>
        <taxon>Bacteria</taxon>
        <taxon>Bacillati</taxon>
        <taxon>Actinomycetota</taxon>
        <taxon>Actinomycetes</taxon>
        <taxon>Pseudonocardiales</taxon>
        <taxon>Pseudonocardiaceae</taxon>
        <taxon>Amycolatopsis</taxon>
    </lineage>
</organism>
<feature type="domain" description="VOC" evidence="1">
    <location>
        <begin position="1"/>
        <end position="50"/>
    </location>
</feature>
<dbReference type="PANTHER" id="PTHR40265:SF1">
    <property type="entry name" value="GLYOXALASE-LIKE DOMAIN-CONTAINING PROTEIN"/>
    <property type="match status" value="1"/>
</dbReference>
<evidence type="ECO:0000313" key="3">
    <source>
        <dbReference type="Proteomes" id="UP001163203"/>
    </source>
</evidence>
<proteinExistence type="predicted"/>
<evidence type="ECO:0000313" key="2">
    <source>
        <dbReference type="EMBL" id="WAL68027.1"/>
    </source>
</evidence>
<keyword evidence="3" id="KW-1185">Reference proteome</keyword>
<dbReference type="EMBL" id="CP113836">
    <property type="protein sequence ID" value="WAL68027.1"/>
    <property type="molecule type" value="Genomic_DNA"/>
</dbReference>
<name>A0ABY7B6S3_9PSEU</name>
<dbReference type="InterPro" id="IPR025870">
    <property type="entry name" value="Glyoxalase-like_dom"/>
</dbReference>
<evidence type="ECO:0000259" key="1">
    <source>
        <dbReference type="PROSITE" id="PS51819"/>
    </source>
</evidence>
<dbReference type="Proteomes" id="UP001163203">
    <property type="component" value="Chromosome"/>
</dbReference>
<dbReference type="Pfam" id="PF13468">
    <property type="entry name" value="Glyoxalase_3"/>
    <property type="match status" value="1"/>
</dbReference>
<protein>
    <submittedName>
        <fullName evidence="2">VOC family protein</fullName>
    </submittedName>
</protein>
<dbReference type="RefSeq" id="WP_268758124.1">
    <property type="nucleotide sequence ID" value="NZ_CP113836.1"/>
</dbReference>